<reference evidence="2" key="2">
    <citation type="journal article" date="2015" name="Data Brief">
        <title>Shoot transcriptome of the giant reed, Arundo donax.</title>
        <authorList>
            <person name="Barrero R.A."/>
            <person name="Guerrero F.D."/>
            <person name="Moolhuijzen P."/>
            <person name="Goolsby J.A."/>
            <person name="Tidwell J."/>
            <person name="Bellgard S.E."/>
            <person name="Bellgard M.I."/>
        </authorList>
    </citation>
    <scope>NUCLEOTIDE SEQUENCE</scope>
    <source>
        <tissue evidence="2">Shoot tissue taken approximately 20 cm above the soil surface</tissue>
    </source>
</reference>
<name>A0A0A8YKZ1_ARUDO</name>
<organism evidence="2">
    <name type="scientific">Arundo donax</name>
    <name type="common">Giant reed</name>
    <name type="synonym">Donax arundinaceus</name>
    <dbReference type="NCBI Taxonomy" id="35708"/>
    <lineage>
        <taxon>Eukaryota</taxon>
        <taxon>Viridiplantae</taxon>
        <taxon>Streptophyta</taxon>
        <taxon>Embryophyta</taxon>
        <taxon>Tracheophyta</taxon>
        <taxon>Spermatophyta</taxon>
        <taxon>Magnoliopsida</taxon>
        <taxon>Liliopsida</taxon>
        <taxon>Poales</taxon>
        <taxon>Poaceae</taxon>
        <taxon>PACMAD clade</taxon>
        <taxon>Arundinoideae</taxon>
        <taxon>Arundineae</taxon>
        <taxon>Arundo</taxon>
    </lineage>
</organism>
<evidence type="ECO:0000256" key="1">
    <source>
        <dbReference type="SAM" id="MobiDB-lite"/>
    </source>
</evidence>
<sequence>MIGYMLTALSHSTAMFKICVQAKSPAPKKRPNKQKPLPDFSQH</sequence>
<dbReference type="AlphaFoldDB" id="A0A0A8YKZ1"/>
<evidence type="ECO:0000313" key="2">
    <source>
        <dbReference type="EMBL" id="JAD23112.1"/>
    </source>
</evidence>
<proteinExistence type="predicted"/>
<protein>
    <submittedName>
        <fullName evidence="2">Uncharacterized protein</fullName>
    </submittedName>
</protein>
<reference evidence="2" key="1">
    <citation type="submission" date="2014-09" db="EMBL/GenBank/DDBJ databases">
        <authorList>
            <person name="Magalhaes I.L.F."/>
            <person name="Oliveira U."/>
            <person name="Santos F.R."/>
            <person name="Vidigal T.H.D.A."/>
            <person name="Brescovit A.D."/>
            <person name="Santos A.J."/>
        </authorList>
    </citation>
    <scope>NUCLEOTIDE SEQUENCE</scope>
    <source>
        <tissue evidence="2">Shoot tissue taken approximately 20 cm above the soil surface</tissue>
    </source>
</reference>
<accession>A0A0A8YKZ1</accession>
<dbReference type="EMBL" id="GBRH01274783">
    <property type="protein sequence ID" value="JAD23112.1"/>
    <property type="molecule type" value="Transcribed_RNA"/>
</dbReference>
<feature type="region of interest" description="Disordered" evidence="1">
    <location>
        <begin position="23"/>
        <end position="43"/>
    </location>
</feature>